<dbReference type="PANTHER" id="PTHR19375">
    <property type="entry name" value="HEAT SHOCK PROTEIN 70KDA"/>
    <property type="match status" value="1"/>
</dbReference>
<evidence type="ECO:0000256" key="7">
    <source>
        <dbReference type="SAM" id="Phobius"/>
    </source>
</evidence>
<evidence type="ECO:0000313" key="8">
    <source>
        <dbReference type="EMBL" id="SDX46188.1"/>
    </source>
</evidence>
<dbReference type="GO" id="GO:0140662">
    <property type="term" value="F:ATP-dependent protein folding chaperone"/>
    <property type="evidence" value="ECO:0007669"/>
    <property type="project" value="InterPro"/>
</dbReference>
<keyword evidence="3 6" id="KW-0067">ATP-binding</keyword>
<dbReference type="PROSITE" id="PS01036">
    <property type="entry name" value="HSP70_3"/>
    <property type="match status" value="1"/>
</dbReference>
<evidence type="ECO:0000256" key="1">
    <source>
        <dbReference type="ARBA" id="ARBA00007381"/>
    </source>
</evidence>
<dbReference type="STRING" id="418495.SAMN05216215_101189"/>
<dbReference type="AlphaFoldDB" id="A0A1H3BWZ2"/>
<dbReference type="RefSeq" id="WP_177226466.1">
    <property type="nucleotide sequence ID" value="NZ_FNOK01000011.1"/>
</dbReference>
<dbReference type="Proteomes" id="UP000199529">
    <property type="component" value="Unassembled WGS sequence"/>
</dbReference>
<dbReference type="InterPro" id="IPR018181">
    <property type="entry name" value="Heat_shock_70_CS"/>
</dbReference>
<evidence type="ECO:0000313" key="9">
    <source>
        <dbReference type="Proteomes" id="UP000199529"/>
    </source>
</evidence>
<dbReference type="GO" id="GO:0005524">
    <property type="term" value="F:ATP binding"/>
    <property type="evidence" value="ECO:0007669"/>
    <property type="project" value="UniProtKB-KW"/>
</dbReference>
<dbReference type="InterPro" id="IPR013126">
    <property type="entry name" value="Hsp_70_fam"/>
</dbReference>
<dbReference type="NCBIfam" id="TIGR03931">
    <property type="entry name" value="T7SS_Rv3446c"/>
    <property type="match status" value="1"/>
</dbReference>
<dbReference type="InterPro" id="IPR023840">
    <property type="entry name" value="T7SS_Rv3446c"/>
</dbReference>
<keyword evidence="7" id="KW-1133">Transmembrane helix</keyword>
<evidence type="ECO:0000256" key="5">
    <source>
        <dbReference type="ARBA" id="ARBA00023186"/>
    </source>
</evidence>
<sequence>MSLHVSIDFGTSSTCTVVSVGGAEPQVVVIDGQPLVPSAVFAAADGTLFVGHEAERQAAVDPARFEPHPKRRIDEGELLLGSSVLKVADVIRAVLQRAVGEARRFAGGAAVDLLVLTHPADWGSMRTAALRQAAAGLGKELVMVPEPVAAAVFHSAGHGLPDGGALAVLDLGGGTVDASVVRKQGSSFQVLATHGEPNFGGADIDQALLDHIGRLVSGADPEAWGKLVDGREMPDRRRRRVVRQDVRGAKETLSRHAYTDVPMPPPFSDAHVTRVDLEALIAAPLAKSADLVLTTLREGKVARQQLAGVFLVGGSSRIPMVARLIHERTGVVPTTLDQPETVVARGALRAVRLDPDRSGGLAPAGAWAGTSTVRSRPLPVIPPPTGPGVTAGDSLSGARTVVIGGSDQTMPVAHQRSRRKKNGKLPWLIGAGAAAVVAAGVVLTLVLTNSGQPQAEPEVPPRAIAQYDYGFSYPSDWKQIGGDAKKWQTMIGPQNGEQDSLIAVEEGKLNFDTDTDRNRAVQQLLSDYQQNVANGAQFSLFNASTSFAGRDVVYYRQQMQAATVEWYVLHQGQFRVSVGCKYGAVGKDDVLRACQQVVGSLKVR</sequence>
<keyword evidence="7" id="KW-0472">Membrane</keyword>
<keyword evidence="9" id="KW-1185">Reference proteome</keyword>
<keyword evidence="7" id="KW-0812">Transmembrane</keyword>
<keyword evidence="2 6" id="KW-0547">Nucleotide-binding</keyword>
<dbReference type="Gene3D" id="3.30.420.40">
    <property type="match status" value="2"/>
</dbReference>
<dbReference type="SUPFAM" id="SSF53067">
    <property type="entry name" value="Actin-like ATPase domain"/>
    <property type="match status" value="2"/>
</dbReference>
<organism evidence="8 9">
    <name type="scientific">Saccharopolyspora shandongensis</name>
    <dbReference type="NCBI Taxonomy" id="418495"/>
    <lineage>
        <taxon>Bacteria</taxon>
        <taxon>Bacillati</taxon>
        <taxon>Actinomycetota</taxon>
        <taxon>Actinomycetes</taxon>
        <taxon>Pseudonocardiales</taxon>
        <taxon>Pseudonocardiaceae</taxon>
        <taxon>Saccharopolyspora</taxon>
    </lineage>
</organism>
<keyword evidence="4" id="KW-0346">Stress response</keyword>
<comment type="similarity">
    <text evidence="1 6">Belongs to the heat shock protein 70 family.</text>
</comment>
<gene>
    <name evidence="8" type="ORF">SAMN05216215_101189</name>
</gene>
<evidence type="ECO:0000256" key="6">
    <source>
        <dbReference type="RuleBase" id="RU003322"/>
    </source>
</evidence>
<proteinExistence type="inferred from homology"/>
<dbReference type="PROSITE" id="PS00329">
    <property type="entry name" value="HSP70_2"/>
    <property type="match status" value="1"/>
</dbReference>
<dbReference type="EMBL" id="FNOK01000011">
    <property type="protein sequence ID" value="SDX46188.1"/>
    <property type="molecule type" value="Genomic_DNA"/>
</dbReference>
<dbReference type="Gene3D" id="3.90.640.10">
    <property type="entry name" value="Actin, Chain A, domain 4"/>
    <property type="match status" value="1"/>
</dbReference>
<keyword evidence="5" id="KW-0143">Chaperone</keyword>
<feature type="transmembrane region" description="Helical" evidence="7">
    <location>
        <begin position="425"/>
        <end position="447"/>
    </location>
</feature>
<name>A0A1H3BWZ2_9PSEU</name>
<reference evidence="9" key="1">
    <citation type="submission" date="2016-10" db="EMBL/GenBank/DDBJ databases">
        <authorList>
            <person name="Varghese N."/>
            <person name="Submissions S."/>
        </authorList>
    </citation>
    <scope>NUCLEOTIDE SEQUENCE [LARGE SCALE GENOMIC DNA]</scope>
    <source>
        <strain evidence="9">CGMCC 4.3530</strain>
    </source>
</reference>
<evidence type="ECO:0000256" key="2">
    <source>
        <dbReference type="ARBA" id="ARBA00022741"/>
    </source>
</evidence>
<dbReference type="Pfam" id="PF00012">
    <property type="entry name" value="HSP70"/>
    <property type="match status" value="1"/>
</dbReference>
<dbReference type="InterPro" id="IPR043129">
    <property type="entry name" value="ATPase_NBD"/>
</dbReference>
<evidence type="ECO:0000256" key="4">
    <source>
        <dbReference type="ARBA" id="ARBA00023016"/>
    </source>
</evidence>
<dbReference type="PRINTS" id="PR00301">
    <property type="entry name" value="HEATSHOCK70"/>
</dbReference>
<protein>
    <submittedName>
        <fullName evidence="8">Chaperone protein HscA</fullName>
    </submittedName>
</protein>
<evidence type="ECO:0000256" key="3">
    <source>
        <dbReference type="ARBA" id="ARBA00022840"/>
    </source>
</evidence>
<accession>A0A1H3BWZ2</accession>